<evidence type="ECO:0000313" key="2">
    <source>
        <dbReference type="Proteomes" id="UP000190675"/>
    </source>
</evidence>
<organism evidence="1 2">
    <name type="scientific">Bradyrhizobium erythrophlei</name>
    <dbReference type="NCBI Taxonomy" id="1437360"/>
    <lineage>
        <taxon>Bacteria</taxon>
        <taxon>Pseudomonadati</taxon>
        <taxon>Pseudomonadota</taxon>
        <taxon>Alphaproteobacteria</taxon>
        <taxon>Hyphomicrobiales</taxon>
        <taxon>Nitrobacteraceae</taxon>
        <taxon>Bradyrhizobium</taxon>
    </lineage>
</organism>
<protein>
    <submittedName>
        <fullName evidence="1">Uncharacterized protein</fullName>
    </submittedName>
</protein>
<gene>
    <name evidence="1" type="ORF">SAMN05444169_6392</name>
</gene>
<dbReference type="AlphaFoldDB" id="A0A1M5R869"/>
<accession>A0A1M5R869</accession>
<dbReference type="Proteomes" id="UP000190675">
    <property type="component" value="Chromosome I"/>
</dbReference>
<dbReference type="EMBL" id="LT670818">
    <property type="protein sequence ID" value="SHH22236.1"/>
    <property type="molecule type" value="Genomic_DNA"/>
</dbReference>
<dbReference type="RefSeq" id="WP_079569328.1">
    <property type="nucleotide sequence ID" value="NZ_LT670818.1"/>
</dbReference>
<reference evidence="1 2" key="1">
    <citation type="submission" date="2016-11" db="EMBL/GenBank/DDBJ databases">
        <authorList>
            <person name="Jaros S."/>
            <person name="Januszkiewicz K."/>
            <person name="Wedrychowicz H."/>
        </authorList>
    </citation>
    <scope>NUCLEOTIDE SEQUENCE [LARGE SCALE GENOMIC DNA]</scope>
    <source>
        <strain evidence="1 2">GAS242</strain>
    </source>
</reference>
<evidence type="ECO:0000313" key="1">
    <source>
        <dbReference type="EMBL" id="SHH22236.1"/>
    </source>
</evidence>
<proteinExistence type="predicted"/>
<name>A0A1M5R869_9BRAD</name>
<sequence>MSDYYPVISKAVAGLAIDAPDETRLALYERARAALLDQLRAVSPPFTEAEVRREQLALEEAVRMVEEEVAQRARDADVPSFSDLATDADDASKVPSMIVTGAAKGRLNGVWRYSMRFR</sequence>